<gene>
    <name evidence="7" type="ORF">CSSPJE1EN1_LOCUS10729</name>
</gene>
<feature type="transmembrane region" description="Helical" evidence="5">
    <location>
        <begin position="257"/>
        <end position="276"/>
    </location>
</feature>
<evidence type="ECO:0000256" key="5">
    <source>
        <dbReference type="SAM" id="Phobius"/>
    </source>
</evidence>
<evidence type="ECO:0000313" key="8">
    <source>
        <dbReference type="Proteomes" id="UP001497444"/>
    </source>
</evidence>
<dbReference type="PANTHER" id="PTHR11040">
    <property type="entry name" value="ZINC/IRON TRANSPORTER"/>
    <property type="match status" value="1"/>
</dbReference>
<keyword evidence="6" id="KW-0732">Signal</keyword>
<feature type="transmembrane region" description="Helical" evidence="5">
    <location>
        <begin position="195"/>
        <end position="213"/>
    </location>
</feature>
<proteinExistence type="predicted"/>
<feature type="transmembrane region" description="Helical" evidence="5">
    <location>
        <begin position="124"/>
        <end position="144"/>
    </location>
</feature>
<dbReference type="Proteomes" id="UP001497444">
    <property type="component" value="Chromosome 17"/>
</dbReference>
<keyword evidence="3 5" id="KW-1133">Transmembrane helix</keyword>
<feature type="transmembrane region" description="Helical" evidence="5">
    <location>
        <begin position="52"/>
        <end position="76"/>
    </location>
</feature>
<feature type="transmembrane region" description="Helical" evidence="5">
    <location>
        <begin position="288"/>
        <end position="306"/>
    </location>
</feature>
<comment type="subcellular location">
    <subcellularLocation>
        <location evidence="1">Membrane</location>
        <topology evidence="1">Multi-pass membrane protein</topology>
    </subcellularLocation>
</comment>
<keyword evidence="8" id="KW-1185">Reference proteome</keyword>
<reference evidence="7" key="1">
    <citation type="submission" date="2024-02" db="EMBL/GenBank/DDBJ databases">
        <authorList>
            <consortium name="ELIXIR-Norway"/>
            <consortium name="Elixir Norway"/>
        </authorList>
    </citation>
    <scope>NUCLEOTIDE SEQUENCE</scope>
</reference>
<feature type="transmembrane region" description="Helical" evidence="5">
    <location>
        <begin position="225"/>
        <end position="245"/>
    </location>
</feature>
<evidence type="ECO:0000256" key="3">
    <source>
        <dbReference type="ARBA" id="ARBA00022989"/>
    </source>
</evidence>
<sequence length="347" mass="36644">MARRRMGSCWLLLLEMCVLLTVLQLSTVAQVAAAAAESSASSAPNPLRAKSLILVKAYCLIIVFFATMAGGLSPYFLRWNHSFLVLGTQFAGGVFLGTAMIHFLGDSSSTFQSLTTNPYAFAEMLAVAGYFLTMAGDVAIQHVYSSGMQATTKSASSNGKGDPEAAGAAGAPCGLYDSVPKVKVAILHGTSVGDTILLILALCIHSVFEGIAIGVSDTAADAWKALWTISLHKIFAAIAMGIALLRMLPNRPLFTCTLYTFLFSISTPIGIAIGIIIDSTTEGLIADWIYAISMGIATGVLVYVAVNHLIAKGYVPPHEVWANRPIFKFLAALLGAAVLAVAMIWDT</sequence>
<dbReference type="EMBL" id="OZ020112">
    <property type="protein sequence ID" value="CAK9265251.1"/>
    <property type="molecule type" value="Genomic_DNA"/>
</dbReference>
<dbReference type="PANTHER" id="PTHR11040:SF140">
    <property type="entry name" value="ZRT (ZRT), IRT- (IRT-) LIKE PROTEIN TRANSPORTER"/>
    <property type="match status" value="1"/>
</dbReference>
<protein>
    <recommendedName>
        <fullName evidence="9">Zinc transporter</fullName>
    </recommendedName>
</protein>
<feature type="transmembrane region" description="Helical" evidence="5">
    <location>
        <begin position="326"/>
        <end position="345"/>
    </location>
</feature>
<dbReference type="InterPro" id="IPR003689">
    <property type="entry name" value="ZIP"/>
</dbReference>
<evidence type="ECO:0008006" key="9">
    <source>
        <dbReference type="Google" id="ProtNLM"/>
    </source>
</evidence>
<keyword evidence="4 5" id="KW-0472">Membrane</keyword>
<evidence type="ECO:0000256" key="2">
    <source>
        <dbReference type="ARBA" id="ARBA00022692"/>
    </source>
</evidence>
<evidence type="ECO:0000256" key="1">
    <source>
        <dbReference type="ARBA" id="ARBA00004141"/>
    </source>
</evidence>
<organism evidence="7 8">
    <name type="scientific">Sphagnum jensenii</name>
    <dbReference type="NCBI Taxonomy" id="128206"/>
    <lineage>
        <taxon>Eukaryota</taxon>
        <taxon>Viridiplantae</taxon>
        <taxon>Streptophyta</taxon>
        <taxon>Embryophyta</taxon>
        <taxon>Bryophyta</taxon>
        <taxon>Sphagnophytina</taxon>
        <taxon>Sphagnopsida</taxon>
        <taxon>Sphagnales</taxon>
        <taxon>Sphagnaceae</taxon>
        <taxon>Sphagnum</taxon>
    </lineage>
</organism>
<accession>A0ABP0WEH3</accession>
<feature type="signal peptide" evidence="6">
    <location>
        <begin position="1"/>
        <end position="34"/>
    </location>
</feature>
<dbReference type="Pfam" id="PF02535">
    <property type="entry name" value="Zip"/>
    <property type="match status" value="1"/>
</dbReference>
<evidence type="ECO:0000256" key="6">
    <source>
        <dbReference type="SAM" id="SignalP"/>
    </source>
</evidence>
<feature type="chain" id="PRO_5045630682" description="Zinc transporter" evidence="6">
    <location>
        <begin position="35"/>
        <end position="347"/>
    </location>
</feature>
<evidence type="ECO:0000256" key="4">
    <source>
        <dbReference type="ARBA" id="ARBA00023136"/>
    </source>
</evidence>
<keyword evidence="2 5" id="KW-0812">Transmembrane</keyword>
<evidence type="ECO:0000313" key="7">
    <source>
        <dbReference type="EMBL" id="CAK9265251.1"/>
    </source>
</evidence>
<feature type="transmembrane region" description="Helical" evidence="5">
    <location>
        <begin position="83"/>
        <end position="104"/>
    </location>
</feature>
<name>A0ABP0WEH3_9BRYO</name>